<dbReference type="CDD" id="cd05379">
    <property type="entry name" value="CAP_bacterial"/>
    <property type="match status" value="1"/>
</dbReference>
<dbReference type="InterPro" id="IPR035940">
    <property type="entry name" value="CAP_sf"/>
</dbReference>
<gene>
    <name evidence="3" type="ORF">FRE64_11770</name>
</gene>
<evidence type="ECO:0000313" key="3">
    <source>
        <dbReference type="EMBL" id="QDZ40572.1"/>
    </source>
</evidence>
<feature type="compositionally biased region" description="Acidic residues" evidence="1">
    <location>
        <begin position="285"/>
        <end position="299"/>
    </location>
</feature>
<keyword evidence="4" id="KW-1185">Reference proteome</keyword>
<dbReference type="PANTHER" id="PTHR31157:SF1">
    <property type="entry name" value="SCP DOMAIN-CONTAINING PROTEIN"/>
    <property type="match status" value="1"/>
</dbReference>
<sequence>MSQQTTNSLELSQEEQYFLELVNRARLNPLEEASLYEIDLNEDLASGTISAEAKPPLAYNPKLLEAARDHSQWMLDTDTFSHTGIDDTQPWDRTENVGYTSSPIGENLAWRGTTSEIEEITNFVEASHEGLFLSSGHRVNLMSDEFQEVGIGVLTGEFTTDEREYPNSVMTTQKFGGGLDNDHVFITGVVYEDANETGFYDLGEGLADIEIEATSLDNDFQATTTSMSAGGYQLEVPSGEYEVTFSGTPLQAPITEVVTVEDSNVKVDAVIEHDEPEPNFPPVFDENEDEEDPIDEPDLPDIPLAVNSETIFNESLYLEQNPDVANAVEDGLFDSALDHFQEFGLGENRIPTDVLQNFDPTSYLSENSDVADAVEDEIFQSALDHYLSVGFQEGREGSNIPYDEAFYLNEHSDVLNAVESGDFGSGFEHFALFGLEENRASTQELLEF</sequence>
<evidence type="ECO:0000259" key="2">
    <source>
        <dbReference type="Pfam" id="PF00188"/>
    </source>
</evidence>
<dbReference type="Gene3D" id="3.40.33.10">
    <property type="entry name" value="CAP"/>
    <property type="match status" value="1"/>
</dbReference>
<dbReference type="SUPFAM" id="SSF55797">
    <property type="entry name" value="PR-1-like"/>
    <property type="match status" value="1"/>
</dbReference>
<dbReference type="Proteomes" id="UP000318453">
    <property type="component" value="Chromosome"/>
</dbReference>
<dbReference type="InterPro" id="IPR013783">
    <property type="entry name" value="Ig-like_fold"/>
</dbReference>
<organism evidence="3 4">
    <name type="scientific">Euhalothece natronophila Z-M001</name>
    <dbReference type="NCBI Taxonomy" id="522448"/>
    <lineage>
        <taxon>Bacteria</taxon>
        <taxon>Bacillati</taxon>
        <taxon>Cyanobacteriota</taxon>
        <taxon>Cyanophyceae</taxon>
        <taxon>Oscillatoriophycideae</taxon>
        <taxon>Chroococcales</taxon>
        <taxon>Halothecacae</taxon>
        <taxon>Halothece cluster</taxon>
        <taxon>Euhalothece</taxon>
    </lineage>
</organism>
<dbReference type="RefSeq" id="WP_146296421.1">
    <property type="nucleotide sequence ID" value="NZ_CP042326.1"/>
</dbReference>
<proteinExistence type="predicted"/>
<feature type="region of interest" description="Disordered" evidence="1">
    <location>
        <begin position="274"/>
        <end position="300"/>
    </location>
</feature>
<evidence type="ECO:0000313" key="4">
    <source>
        <dbReference type="Proteomes" id="UP000318453"/>
    </source>
</evidence>
<evidence type="ECO:0000256" key="1">
    <source>
        <dbReference type="SAM" id="MobiDB-lite"/>
    </source>
</evidence>
<dbReference type="InterPro" id="IPR014044">
    <property type="entry name" value="CAP_dom"/>
</dbReference>
<dbReference type="OrthoDB" id="419320at2"/>
<name>A0A5B8NMR1_9CHRO</name>
<dbReference type="AlphaFoldDB" id="A0A5B8NMR1"/>
<dbReference type="PANTHER" id="PTHR31157">
    <property type="entry name" value="SCP DOMAIN-CONTAINING PROTEIN"/>
    <property type="match status" value="1"/>
</dbReference>
<protein>
    <recommendedName>
        <fullName evidence="2">SCP domain-containing protein</fullName>
    </recommendedName>
</protein>
<dbReference type="SUPFAM" id="SSF117074">
    <property type="entry name" value="Hypothetical protein PA1324"/>
    <property type="match status" value="1"/>
</dbReference>
<feature type="domain" description="SCP" evidence="2">
    <location>
        <begin position="19"/>
        <end position="157"/>
    </location>
</feature>
<dbReference type="Gene3D" id="2.60.40.10">
    <property type="entry name" value="Immunoglobulins"/>
    <property type="match status" value="1"/>
</dbReference>
<dbReference type="KEGG" id="enn:FRE64_11770"/>
<reference evidence="3" key="1">
    <citation type="submission" date="2019-08" db="EMBL/GenBank/DDBJ databases">
        <title>Carotenoids and Carotenoid Binding Proteins in the Halophilic Cyanobacterium Euhalothece sp. ZM00.</title>
        <authorList>
            <person name="Cho S.M."/>
            <person name="Song J.Y."/>
            <person name="Park Y.-I."/>
        </authorList>
    </citation>
    <scope>NUCLEOTIDE SEQUENCE [LARGE SCALE GENOMIC DNA]</scope>
    <source>
        <strain evidence="3">Z-M001</strain>
    </source>
</reference>
<dbReference type="Pfam" id="PF00188">
    <property type="entry name" value="CAP"/>
    <property type="match status" value="1"/>
</dbReference>
<dbReference type="EMBL" id="CP042326">
    <property type="protein sequence ID" value="QDZ40572.1"/>
    <property type="molecule type" value="Genomic_DNA"/>
</dbReference>
<accession>A0A5B8NMR1</accession>